<feature type="domain" description="AGC-kinase C-terminal" evidence="13">
    <location>
        <begin position="640"/>
        <end position="718"/>
    </location>
</feature>
<evidence type="ECO:0000256" key="11">
    <source>
        <dbReference type="SAM" id="MobiDB-lite"/>
    </source>
</evidence>
<dbReference type="Gene3D" id="3.30.200.20">
    <property type="entry name" value="Phosphorylase Kinase, domain 1"/>
    <property type="match status" value="1"/>
</dbReference>
<dbReference type="InterPro" id="IPR017441">
    <property type="entry name" value="Protein_kinase_ATP_BS"/>
</dbReference>
<dbReference type="PROSITE" id="PS00107">
    <property type="entry name" value="PROTEIN_KINASE_ATP"/>
    <property type="match status" value="1"/>
</dbReference>
<dbReference type="FunFam" id="1.10.510.10:FF:000319">
    <property type="entry name" value="Non-specific serine/threonine protein kinase"/>
    <property type="match status" value="1"/>
</dbReference>
<evidence type="ECO:0000256" key="3">
    <source>
        <dbReference type="ARBA" id="ARBA00022553"/>
    </source>
</evidence>
<dbReference type="EC" id="2.7.11.1" evidence="1"/>
<feature type="compositionally biased region" description="Basic and acidic residues" evidence="11">
    <location>
        <begin position="71"/>
        <end position="84"/>
    </location>
</feature>
<dbReference type="Gene3D" id="1.10.510.10">
    <property type="entry name" value="Transferase(Phosphotransferase) domain 1"/>
    <property type="match status" value="1"/>
</dbReference>
<keyword evidence="7 10" id="KW-0067">ATP-binding</keyword>
<evidence type="ECO:0000256" key="8">
    <source>
        <dbReference type="ARBA" id="ARBA00047899"/>
    </source>
</evidence>
<dbReference type="FunFam" id="1.10.510.10:FF:000141">
    <property type="entry name" value="Non-specific serine/threonine protein kinase"/>
    <property type="match status" value="1"/>
</dbReference>
<evidence type="ECO:0000256" key="10">
    <source>
        <dbReference type="PROSITE-ProRule" id="PRU10141"/>
    </source>
</evidence>
<feature type="region of interest" description="Disordered" evidence="11">
    <location>
        <begin position="1"/>
        <end position="145"/>
    </location>
</feature>
<evidence type="ECO:0000259" key="13">
    <source>
        <dbReference type="PROSITE" id="PS51285"/>
    </source>
</evidence>
<keyword evidence="6" id="KW-0418">Kinase</keyword>
<comment type="catalytic activity">
    <reaction evidence="8">
        <text>L-threonyl-[protein] + ATP = O-phospho-L-threonyl-[protein] + ADP + H(+)</text>
        <dbReference type="Rhea" id="RHEA:46608"/>
        <dbReference type="Rhea" id="RHEA-COMP:11060"/>
        <dbReference type="Rhea" id="RHEA-COMP:11605"/>
        <dbReference type="ChEBI" id="CHEBI:15378"/>
        <dbReference type="ChEBI" id="CHEBI:30013"/>
        <dbReference type="ChEBI" id="CHEBI:30616"/>
        <dbReference type="ChEBI" id="CHEBI:61977"/>
        <dbReference type="ChEBI" id="CHEBI:456216"/>
        <dbReference type="EC" id="2.7.11.1"/>
    </reaction>
</comment>
<feature type="compositionally biased region" description="Polar residues" evidence="11">
    <location>
        <begin position="9"/>
        <end position="47"/>
    </location>
</feature>
<sequence>MFSRIMNKATGNGNVSPTAESNPPTPSKSQAMQARSGGVASTATATPSKIPLPTGSRQAVKAEQGPPVPAKENRYEQHLSEDAHTSSSRNSRQAASETSSRGPVTQSGQLPSQAIRSPLPPTINSQNAYKPHVHPAGADDVHMMTVNPSNISSTLLQQLAIHDTVAEAGSTSQNVPVPSIADQRVQVQQQHGRQDDARDRDVKMQTADRGYLPTPSHAQGQRQQAYKPHHQIPVQTQALQQPQQQQSNGPPALTAWERQVLNDPDVKRKATLAQLYFLDYYFDFLGYLNARKGRLQTFKNDTAARNLSSEEYTKEFRSYAGRERVVLRKRRTKLKVDQFRIIAQVGQGGYGSVYLARRVDTGQVCALKKMKKATLAKMDEVKHVLVERDILTATKTPWLVRLLYAFQDREHVYLAMEYVPGGDFRTLLNNSGVLKEEHARFYSAEMFMGVNELHKLGYIHRDLKPENFLVDASGHVKLTDFGLATGALNPQKIESMKHKLDQVKDENLVFRSTLERRTMYKSMRMAEPRYADSVVGSPDYMPPEVLRGKTYTFSADYWSLGCILFEFLCGFPPFSGSTPEETWANLKNWQRVLRRPVYDKPEDLIFNLTDQAWDAVIRLIAHPRDRVSNIQDVQAMPFYQGLKFGELRETASPFVPMLDSELDVGYFDSFSSPEDMAKYAEVFKKQQDVDAVAERGIGERSAWVGFTFGRNVNLPPPPQQRKREGDTLSTMF</sequence>
<keyword evidence="2" id="KW-0723">Serine/threonine-protein kinase</keyword>
<dbReference type="PANTHER" id="PTHR24356:SF417">
    <property type="entry name" value="CELL CYCLE PROTEIN KINASE DBF2-RELATED"/>
    <property type="match status" value="1"/>
</dbReference>
<dbReference type="SUPFAM" id="SSF56112">
    <property type="entry name" value="Protein kinase-like (PK-like)"/>
    <property type="match status" value="1"/>
</dbReference>
<dbReference type="InterPro" id="IPR050236">
    <property type="entry name" value="Ser_Thr_kinase_AGC"/>
</dbReference>
<accession>A0A8H3TY17</accession>
<keyword evidence="5 10" id="KW-0547">Nucleotide-binding</keyword>
<dbReference type="SMART" id="SM00220">
    <property type="entry name" value="S_TKc"/>
    <property type="match status" value="1"/>
</dbReference>
<evidence type="ECO:0000256" key="7">
    <source>
        <dbReference type="ARBA" id="ARBA00022840"/>
    </source>
</evidence>
<dbReference type="CDD" id="cd05600">
    <property type="entry name" value="STKc_Sid2p_like"/>
    <property type="match status" value="1"/>
</dbReference>
<feature type="domain" description="Protein kinase" evidence="12">
    <location>
        <begin position="339"/>
        <end position="639"/>
    </location>
</feature>
<dbReference type="EMBL" id="BLZA01000040">
    <property type="protein sequence ID" value="GHJ89192.1"/>
    <property type="molecule type" value="Genomic_DNA"/>
</dbReference>
<evidence type="ECO:0000256" key="4">
    <source>
        <dbReference type="ARBA" id="ARBA00022679"/>
    </source>
</evidence>
<dbReference type="GO" id="GO:0005816">
    <property type="term" value="C:spindle pole body"/>
    <property type="evidence" value="ECO:0007669"/>
    <property type="project" value="TreeGrafter"/>
</dbReference>
<dbReference type="InterPro" id="IPR000961">
    <property type="entry name" value="AGC-kinase_C"/>
</dbReference>
<name>A0A8H3TY17_9TREE</name>
<dbReference type="GO" id="GO:0035556">
    <property type="term" value="P:intracellular signal transduction"/>
    <property type="evidence" value="ECO:0007669"/>
    <property type="project" value="TreeGrafter"/>
</dbReference>
<dbReference type="InterPro" id="IPR000719">
    <property type="entry name" value="Prot_kinase_dom"/>
</dbReference>
<keyword evidence="3" id="KW-0597">Phosphoprotein</keyword>
<dbReference type="Pfam" id="PF00069">
    <property type="entry name" value="Pkinase"/>
    <property type="match status" value="1"/>
</dbReference>
<feature type="region of interest" description="Disordered" evidence="11">
    <location>
        <begin position="208"/>
        <end position="230"/>
    </location>
</feature>
<evidence type="ECO:0000313" key="15">
    <source>
        <dbReference type="Proteomes" id="UP000620104"/>
    </source>
</evidence>
<feature type="region of interest" description="Disordered" evidence="11">
    <location>
        <begin position="713"/>
        <end position="732"/>
    </location>
</feature>
<evidence type="ECO:0000256" key="1">
    <source>
        <dbReference type="ARBA" id="ARBA00012513"/>
    </source>
</evidence>
<feature type="region of interest" description="Disordered" evidence="11">
    <location>
        <begin position="184"/>
        <end position="203"/>
    </location>
</feature>
<dbReference type="PROSITE" id="PS50011">
    <property type="entry name" value="PROTEIN_KINASE_DOM"/>
    <property type="match status" value="1"/>
</dbReference>
<keyword evidence="15" id="KW-1185">Reference proteome</keyword>
<dbReference type="PANTHER" id="PTHR24356">
    <property type="entry name" value="SERINE/THREONINE-PROTEIN KINASE"/>
    <property type="match status" value="1"/>
</dbReference>
<dbReference type="Proteomes" id="UP000620104">
    <property type="component" value="Unassembled WGS sequence"/>
</dbReference>
<proteinExistence type="predicted"/>
<evidence type="ECO:0000256" key="6">
    <source>
        <dbReference type="ARBA" id="ARBA00022777"/>
    </source>
</evidence>
<feature type="binding site" evidence="10">
    <location>
        <position position="368"/>
    </location>
    <ligand>
        <name>ATP</name>
        <dbReference type="ChEBI" id="CHEBI:30616"/>
    </ligand>
</feature>
<dbReference type="GO" id="GO:0005524">
    <property type="term" value="F:ATP binding"/>
    <property type="evidence" value="ECO:0007669"/>
    <property type="project" value="UniProtKB-UniRule"/>
</dbReference>
<reference evidence="14" key="1">
    <citation type="submission" date="2020-07" db="EMBL/GenBank/DDBJ databases">
        <title>Draft Genome Sequence of a Deep-Sea Yeast, Naganishia (Cryptococcus) liquefaciens strain N6.</title>
        <authorList>
            <person name="Han Y.W."/>
            <person name="Kajitani R."/>
            <person name="Morimoto H."/>
            <person name="Parhat M."/>
            <person name="Tsubouchi H."/>
            <person name="Bakenova O."/>
            <person name="Ogata M."/>
            <person name="Argunhan B."/>
            <person name="Aoki R."/>
            <person name="Kajiwara S."/>
            <person name="Itoh T."/>
            <person name="Iwasaki H."/>
        </authorList>
    </citation>
    <scope>NUCLEOTIDE SEQUENCE</scope>
    <source>
        <strain evidence="14">N6</strain>
    </source>
</reference>
<feature type="compositionally biased region" description="Basic and acidic residues" evidence="11">
    <location>
        <begin position="192"/>
        <end position="203"/>
    </location>
</feature>
<dbReference type="GO" id="GO:0004674">
    <property type="term" value="F:protein serine/threonine kinase activity"/>
    <property type="evidence" value="ECO:0007669"/>
    <property type="project" value="UniProtKB-KW"/>
</dbReference>
<comment type="caution">
    <text evidence="14">The sequence shown here is derived from an EMBL/GenBank/DDBJ whole genome shotgun (WGS) entry which is preliminary data.</text>
</comment>
<evidence type="ECO:0000256" key="9">
    <source>
        <dbReference type="ARBA" id="ARBA00048679"/>
    </source>
</evidence>
<gene>
    <name evidence="14" type="ORF">NliqN6_5594</name>
</gene>
<organism evidence="14 15">
    <name type="scientific">Naganishia liquefaciens</name>
    <dbReference type="NCBI Taxonomy" id="104408"/>
    <lineage>
        <taxon>Eukaryota</taxon>
        <taxon>Fungi</taxon>
        <taxon>Dikarya</taxon>
        <taxon>Basidiomycota</taxon>
        <taxon>Agaricomycotina</taxon>
        <taxon>Tremellomycetes</taxon>
        <taxon>Filobasidiales</taxon>
        <taxon>Filobasidiaceae</taxon>
        <taxon>Naganishia</taxon>
    </lineage>
</organism>
<protein>
    <recommendedName>
        <fullName evidence="1">non-specific serine/threonine protein kinase</fullName>
        <ecNumber evidence="1">2.7.11.1</ecNumber>
    </recommendedName>
</protein>
<evidence type="ECO:0000259" key="12">
    <source>
        <dbReference type="PROSITE" id="PS50011"/>
    </source>
</evidence>
<evidence type="ECO:0000256" key="5">
    <source>
        <dbReference type="ARBA" id="ARBA00022741"/>
    </source>
</evidence>
<comment type="catalytic activity">
    <reaction evidence="9">
        <text>L-seryl-[protein] + ATP = O-phospho-L-seryl-[protein] + ADP + H(+)</text>
        <dbReference type="Rhea" id="RHEA:17989"/>
        <dbReference type="Rhea" id="RHEA-COMP:9863"/>
        <dbReference type="Rhea" id="RHEA-COMP:11604"/>
        <dbReference type="ChEBI" id="CHEBI:15378"/>
        <dbReference type="ChEBI" id="CHEBI:29999"/>
        <dbReference type="ChEBI" id="CHEBI:30616"/>
        <dbReference type="ChEBI" id="CHEBI:83421"/>
        <dbReference type="ChEBI" id="CHEBI:456216"/>
        <dbReference type="EC" id="2.7.11.1"/>
    </reaction>
</comment>
<dbReference type="OrthoDB" id="18472at2759"/>
<dbReference type="InterPro" id="IPR011009">
    <property type="entry name" value="Kinase-like_dom_sf"/>
</dbReference>
<dbReference type="InterPro" id="IPR008271">
    <property type="entry name" value="Ser/Thr_kinase_AS"/>
</dbReference>
<dbReference type="FunFam" id="3.30.200.20:FF:000109">
    <property type="entry name" value="Non-specific serine/threonine protein kinase"/>
    <property type="match status" value="1"/>
</dbReference>
<dbReference type="PROSITE" id="PS51285">
    <property type="entry name" value="AGC_KINASE_CTER"/>
    <property type="match status" value="1"/>
</dbReference>
<evidence type="ECO:0000313" key="14">
    <source>
        <dbReference type="EMBL" id="GHJ89192.1"/>
    </source>
</evidence>
<keyword evidence="4" id="KW-0808">Transferase</keyword>
<feature type="compositionally biased region" description="Polar residues" evidence="11">
    <location>
        <begin position="85"/>
        <end position="115"/>
    </location>
</feature>
<dbReference type="AlphaFoldDB" id="A0A8H3TY17"/>
<evidence type="ECO:0000256" key="2">
    <source>
        <dbReference type="ARBA" id="ARBA00022527"/>
    </source>
</evidence>
<dbReference type="PROSITE" id="PS00108">
    <property type="entry name" value="PROTEIN_KINASE_ST"/>
    <property type="match status" value="1"/>
</dbReference>